<comment type="caution">
    <text evidence="2">The sequence shown here is derived from an EMBL/GenBank/DDBJ whole genome shotgun (WGS) entry which is preliminary data.</text>
</comment>
<protein>
    <submittedName>
        <fullName evidence="2">Mannose-6-phosphate isomerase-like protein (Cupin superfamily)</fullName>
    </submittedName>
</protein>
<dbReference type="RefSeq" id="WP_106343675.1">
    <property type="nucleotide sequence ID" value="NZ_PVNE01000001.1"/>
</dbReference>
<proteinExistence type="predicted"/>
<name>A0A2T0LJS2_9BACL</name>
<keyword evidence="2" id="KW-0413">Isomerase</keyword>
<dbReference type="Proteomes" id="UP000237797">
    <property type="component" value="Unassembled WGS sequence"/>
</dbReference>
<dbReference type="InterPro" id="IPR013096">
    <property type="entry name" value="Cupin_2"/>
</dbReference>
<reference evidence="2 3" key="1">
    <citation type="submission" date="2018-03" db="EMBL/GenBank/DDBJ databases">
        <title>Genomic Encyclopedia of Archaeal and Bacterial Type Strains, Phase II (KMG-II): from individual species to whole genera.</title>
        <authorList>
            <person name="Goeker M."/>
        </authorList>
    </citation>
    <scope>NUCLEOTIDE SEQUENCE [LARGE SCALE GENOMIC DNA]</scope>
    <source>
        <strain evidence="2 3">DSM 44946</strain>
    </source>
</reference>
<organism evidence="2 3">
    <name type="scientific">Planifilum fimeticola</name>
    <dbReference type="NCBI Taxonomy" id="201975"/>
    <lineage>
        <taxon>Bacteria</taxon>
        <taxon>Bacillati</taxon>
        <taxon>Bacillota</taxon>
        <taxon>Bacilli</taxon>
        <taxon>Bacillales</taxon>
        <taxon>Thermoactinomycetaceae</taxon>
        <taxon>Planifilum</taxon>
    </lineage>
</organism>
<gene>
    <name evidence="2" type="ORF">CLV97_101235</name>
</gene>
<keyword evidence="3" id="KW-1185">Reference proteome</keyword>
<dbReference type="Gene3D" id="2.60.120.10">
    <property type="entry name" value="Jelly Rolls"/>
    <property type="match status" value="1"/>
</dbReference>
<evidence type="ECO:0000313" key="2">
    <source>
        <dbReference type="EMBL" id="PRX42744.1"/>
    </source>
</evidence>
<dbReference type="InterPro" id="IPR011051">
    <property type="entry name" value="RmlC_Cupin_sf"/>
</dbReference>
<sequence length="120" mass="13306">MRFFRFDAEVRRMIERFGSRKVGVSRIVRSEGLFQAGCMHFDPGGVIGFHPAGVNQLFLVVSGSGWVRDETDRVPIRAGEAVFWEAGEGHESGTETGMTAIVIEGPGLNPDEWMPPLKDR</sequence>
<evidence type="ECO:0000259" key="1">
    <source>
        <dbReference type="Pfam" id="PF07883"/>
    </source>
</evidence>
<dbReference type="InterPro" id="IPR014710">
    <property type="entry name" value="RmlC-like_jellyroll"/>
</dbReference>
<dbReference type="AlphaFoldDB" id="A0A2T0LJS2"/>
<dbReference type="EMBL" id="PVNE01000001">
    <property type="protein sequence ID" value="PRX42744.1"/>
    <property type="molecule type" value="Genomic_DNA"/>
</dbReference>
<dbReference type="GO" id="GO:0016853">
    <property type="term" value="F:isomerase activity"/>
    <property type="evidence" value="ECO:0007669"/>
    <property type="project" value="UniProtKB-KW"/>
</dbReference>
<dbReference type="SUPFAM" id="SSF51182">
    <property type="entry name" value="RmlC-like cupins"/>
    <property type="match status" value="1"/>
</dbReference>
<evidence type="ECO:0000313" key="3">
    <source>
        <dbReference type="Proteomes" id="UP000237797"/>
    </source>
</evidence>
<feature type="domain" description="Cupin type-2" evidence="1">
    <location>
        <begin position="39"/>
        <end position="96"/>
    </location>
</feature>
<dbReference type="OrthoDB" id="3782397at2"/>
<dbReference type="Pfam" id="PF07883">
    <property type="entry name" value="Cupin_2"/>
    <property type="match status" value="1"/>
</dbReference>
<accession>A0A2T0LJS2</accession>